<dbReference type="Gene3D" id="2.120.10.30">
    <property type="entry name" value="TolB, C-terminal domain"/>
    <property type="match status" value="1"/>
</dbReference>
<organism evidence="1 2">
    <name type="scientific">Belliella alkalica</name>
    <dbReference type="NCBI Taxonomy" id="1730871"/>
    <lineage>
        <taxon>Bacteria</taxon>
        <taxon>Pseudomonadati</taxon>
        <taxon>Bacteroidota</taxon>
        <taxon>Cytophagia</taxon>
        <taxon>Cytophagales</taxon>
        <taxon>Cyclobacteriaceae</taxon>
        <taxon>Belliella</taxon>
    </lineage>
</organism>
<dbReference type="SUPFAM" id="SSF101898">
    <property type="entry name" value="NHL repeat"/>
    <property type="match status" value="1"/>
</dbReference>
<dbReference type="RefSeq" id="WP_241411369.1">
    <property type="nucleotide sequence ID" value="NZ_JAKZGO010000005.1"/>
</dbReference>
<dbReference type="Pfam" id="PF17170">
    <property type="entry name" value="DUF5128"/>
    <property type="match status" value="1"/>
</dbReference>
<dbReference type="EMBL" id="JAKZGO010000005">
    <property type="protein sequence ID" value="MCH7413533.1"/>
    <property type="molecule type" value="Genomic_DNA"/>
</dbReference>
<dbReference type="PROSITE" id="PS51257">
    <property type="entry name" value="PROKAR_LIPOPROTEIN"/>
    <property type="match status" value="1"/>
</dbReference>
<protein>
    <submittedName>
        <fullName evidence="1">6-bladed beta-propeller</fullName>
    </submittedName>
</protein>
<sequence length="369" mass="42660">MKVLCFVLVSLAFLSCNRSNKTYFDESNTSFYFGKGDLDIRDVVNLPEYINLDQSGDYFFTQVDKLIISENFIFVLDLTGLNHVYVFDLNGKFISRLGEIGDGPDEYRRLGDFDVTSDGQVILLDRQRKRLFVYSTDWALLEVKKFEFRADSFVALKNGFLFGLVIESEFSDINGYQVIKTDKEFNVLAKFEKYPEGFMDVKFHTGLFTKFDKYIYYHKPVTDFALQFDLEGNPLKKINLILENPNEFESYKNDYGALAEMRSTKNFKYLNSPPILVGDIVFAQGYSGDNKVLFLYDQLSGVFNEIHIKPWNFNHLNVNFPYFSGGNKFVATILEYELYLVDWGKGKIPEDVSNHINEGGVTVALYYLK</sequence>
<reference evidence="1" key="1">
    <citation type="submission" date="2022-03" db="EMBL/GenBank/DDBJ databases">
        <title>De novo assembled genomes of Belliella spp. (Cyclobacteriaceae) strains.</title>
        <authorList>
            <person name="Szabo A."/>
            <person name="Korponai K."/>
            <person name="Felfoldi T."/>
        </authorList>
    </citation>
    <scope>NUCLEOTIDE SEQUENCE</scope>
    <source>
        <strain evidence="1">DSM 111903</strain>
    </source>
</reference>
<dbReference type="InterPro" id="IPR011042">
    <property type="entry name" value="6-blade_b-propeller_TolB-like"/>
</dbReference>
<gene>
    <name evidence="1" type="ORF">MM213_08565</name>
</gene>
<accession>A0ABS9VAX6</accession>
<comment type="caution">
    <text evidence="1">The sequence shown here is derived from an EMBL/GenBank/DDBJ whole genome shotgun (WGS) entry which is preliminary data.</text>
</comment>
<name>A0ABS9VAX6_9BACT</name>
<dbReference type="Proteomes" id="UP001165430">
    <property type="component" value="Unassembled WGS sequence"/>
</dbReference>
<keyword evidence="2" id="KW-1185">Reference proteome</keyword>
<proteinExistence type="predicted"/>
<evidence type="ECO:0000313" key="2">
    <source>
        <dbReference type="Proteomes" id="UP001165430"/>
    </source>
</evidence>
<evidence type="ECO:0000313" key="1">
    <source>
        <dbReference type="EMBL" id="MCH7413533.1"/>
    </source>
</evidence>